<keyword evidence="2" id="KW-1185">Reference proteome</keyword>
<sequence>MENSVQVERSPTFQTNSDVQKYLSNLSGLGKILLSTKALSLLSDQAFTVQGNYEYDVSVLGDSKKGSSIRAICALSDNQVLVADHHNKRVKLLNNQYKVVGHCDLNASPNSICQITPSEVAVSVGEDNSHGVQFVSVKGGQLVKDWKLQFQNF</sequence>
<name>A0A9D4HF03_DREPO</name>
<reference evidence="1" key="1">
    <citation type="journal article" date="2019" name="bioRxiv">
        <title>The Genome of the Zebra Mussel, Dreissena polymorpha: A Resource for Invasive Species Research.</title>
        <authorList>
            <person name="McCartney M.A."/>
            <person name="Auch B."/>
            <person name="Kono T."/>
            <person name="Mallez S."/>
            <person name="Zhang Y."/>
            <person name="Obille A."/>
            <person name="Becker A."/>
            <person name="Abrahante J.E."/>
            <person name="Garbe J."/>
            <person name="Badalamenti J.P."/>
            <person name="Herman A."/>
            <person name="Mangelson H."/>
            <person name="Liachko I."/>
            <person name="Sullivan S."/>
            <person name="Sone E.D."/>
            <person name="Koren S."/>
            <person name="Silverstein K.A.T."/>
            <person name="Beckman K.B."/>
            <person name="Gohl D.M."/>
        </authorList>
    </citation>
    <scope>NUCLEOTIDE SEQUENCE</scope>
    <source>
        <strain evidence="1">Duluth1</strain>
        <tissue evidence="1">Whole animal</tissue>
    </source>
</reference>
<organism evidence="1 2">
    <name type="scientific">Dreissena polymorpha</name>
    <name type="common">Zebra mussel</name>
    <name type="synonym">Mytilus polymorpha</name>
    <dbReference type="NCBI Taxonomy" id="45954"/>
    <lineage>
        <taxon>Eukaryota</taxon>
        <taxon>Metazoa</taxon>
        <taxon>Spiralia</taxon>
        <taxon>Lophotrochozoa</taxon>
        <taxon>Mollusca</taxon>
        <taxon>Bivalvia</taxon>
        <taxon>Autobranchia</taxon>
        <taxon>Heteroconchia</taxon>
        <taxon>Euheterodonta</taxon>
        <taxon>Imparidentia</taxon>
        <taxon>Neoheterodontei</taxon>
        <taxon>Myida</taxon>
        <taxon>Dreissenoidea</taxon>
        <taxon>Dreissenidae</taxon>
        <taxon>Dreissena</taxon>
    </lineage>
</organism>
<accession>A0A9D4HF03</accession>
<evidence type="ECO:0000313" key="1">
    <source>
        <dbReference type="EMBL" id="KAH3716735.1"/>
    </source>
</evidence>
<comment type="caution">
    <text evidence="1">The sequence shown here is derived from an EMBL/GenBank/DDBJ whole genome shotgun (WGS) entry which is preliminary data.</text>
</comment>
<dbReference type="AlphaFoldDB" id="A0A9D4HF03"/>
<dbReference type="EMBL" id="JAIWYP010000013">
    <property type="protein sequence ID" value="KAH3716735.1"/>
    <property type="molecule type" value="Genomic_DNA"/>
</dbReference>
<evidence type="ECO:0000313" key="2">
    <source>
        <dbReference type="Proteomes" id="UP000828390"/>
    </source>
</evidence>
<protein>
    <submittedName>
        <fullName evidence="1">Uncharacterized protein</fullName>
    </submittedName>
</protein>
<gene>
    <name evidence="1" type="ORF">DPMN_059464</name>
</gene>
<dbReference type="Proteomes" id="UP000828390">
    <property type="component" value="Unassembled WGS sequence"/>
</dbReference>
<reference evidence="1" key="2">
    <citation type="submission" date="2020-11" db="EMBL/GenBank/DDBJ databases">
        <authorList>
            <person name="McCartney M.A."/>
            <person name="Auch B."/>
            <person name="Kono T."/>
            <person name="Mallez S."/>
            <person name="Becker A."/>
            <person name="Gohl D.M."/>
            <person name="Silverstein K.A.T."/>
            <person name="Koren S."/>
            <person name="Bechman K.B."/>
            <person name="Herman A."/>
            <person name="Abrahante J.E."/>
            <person name="Garbe J."/>
        </authorList>
    </citation>
    <scope>NUCLEOTIDE SEQUENCE</scope>
    <source>
        <strain evidence="1">Duluth1</strain>
        <tissue evidence="1">Whole animal</tissue>
    </source>
</reference>
<proteinExistence type="predicted"/>